<proteinExistence type="predicted"/>
<feature type="domain" description="DUF4130" evidence="1">
    <location>
        <begin position="88"/>
        <end position="257"/>
    </location>
</feature>
<name>A0A9D1NU23_9FIRM</name>
<dbReference type="InterPro" id="IPR025404">
    <property type="entry name" value="DUF4130"/>
</dbReference>
<gene>
    <name evidence="2" type="ORF">IAA63_07005</name>
</gene>
<dbReference type="AlphaFoldDB" id="A0A9D1NU23"/>
<reference evidence="2" key="2">
    <citation type="journal article" date="2021" name="PeerJ">
        <title>Extensive microbial diversity within the chicken gut microbiome revealed by metagenomics and culture.</title>
        <authorList>
            <person name="Gilroy R."/>
            <person name="Ravi A."/>
            <person name="Getino M."/>
            <person name="Pursley I."/>
            <person name="Horton D.L."/>
            <person name="Alikhan N.F."/>
            <person name="Baker D."/>
            <person name="Gharbi K."/>
            <person name="Hall N."/>
            <person name="Watson M."/>
            <person name="Adriaenssens E.M."/>
            <person name="Foster-Nyarko E."/>
            <person name="Jarju S."/>
            <person name="Secka A."/>
            <person name="Antonio M."/>
            <person name="Oren A."/>
            <person name="Chaudhuri R.R."/>
            <person name="La Ragione R."/>
            <person name="Hildebrand F."/>
            <person name="Pallen M.J."/>
        </authorList>
    </citation>
    <scope>NUCLEOTIDE SEQUENCE</scope>
    <source>
        <strain evidence="2">ChiBcec2-4451</strain>
    </source>
</reference>
<comment type="caution">
    <text evidence="2">The sequence shown here is derived from an EMBL/GenBank/DDBJ whole genome shotgun (WGS) entry which is preliminary data.</text>
</comment>
<evidence type="ECO:0000313" key="2">
    <source>
        <dbReference type="EMBL" id="HIV12872.1"/>
    </source>
</evidence>
<sequence>MNERHVFYCDNTLEGIFSGVYQAWDARVGHGCVELRTEEPENMELFCVYHRVKTSLTEAEKVRRTIARQLGPRILEEICFAACADDPKKGTAIYRTLVECLSVHGTLYKKKSLDNLKNPSVRKVTELYRSVWTEYDHYLGFLRFQELPGGILAALISPRHDLLLLFQDHFSNRYPRERWIIGDSTRGTLLVHQPGEPCFLTGNAGKIIEEIRTRRDEGGDYELLFASFCESISIKERENDKLQKQNLPLRYREDMVEFHQKTDNCRQKCVKEDN</sequence>
<dbReference type="NCBIfam" id="TIGR03915">
    <property type="entry name" value="SAM_7_link_chp"/>
    <property type="match status" value="1"/>
</dbReference>
<evidence type="ECO:0000313" key="3">
    <source>
        <dbReference type="Proteomes" id="UP000886723"/>
    </source>
</evidence>
<dbReference type="Pfam" id="PF13566">
    <property type="entry name" value="DUF4130"/>
    <property type="match status" value="1"/>
</dbReference>
<reference evidence="2" key="1">
    <citation type="submission" date="2020-10" db="EMBL/GenBank/DDBJ databases">
        <authorList>
            <person name="Gilroy R."/>
        </authorList>
    </citation>
    <scope>NUCLEOTIDE SEQUENCE</scope>
    <source>
        <strain evidence="2">ChiBcec2-4451</strain>
    </source>
</reference>
<organism evidence="2 3">
    <name type="scientific">Candidatus Pullilachnospira stercoravium</name>
    <dbReference type="NCBI Taxonomy" id="2840913"/>
    <lineage>
        <taxon>Bacteria</taxon>
        <taxon>Bacillati</taxon>
        <taxon>Bacillota</taxon>
        <taxon>Clostridia</taxon>
        <taxon>Lachnospirales</taxon>
        <taxon>Lachnospiraceae</taxon>
        <taxon>Lachnospiraceae incertae sedis</taxon>
        <taxon>Candidatus Pullilachnospira</taxon>
    </lineage>
</organism>
<evidence type="ECO:0000259" key="1">
    <source>
        <dbReference type="Pfam" id="PF13566"/>
    </source>
</evidence>
<dbReference type="Proteomes" id="UP000886723">
    <property type="component" value="Unassembled WGS sequence"/>
</dbReference>
<accession>A0A9D1NU23</accession>
<dbReference type="EMBL" id="DVON01000156">
    <property type="protein sequence ID" value="HIV12872.1"/>
    <property type="molecule type" value="Genomic_DNA"/>
</dbReference>
<protein>
    <submittedName>
        <fullName evidence="2">TIGR03915 family putative DNA repair protein</fullName>
    </submittedName>
</protein>
<dbReference type="InterPro" id="IPR023875">
    <property type="entry name" value="DNA_repair_put"/>
</dbReference>